<proteinExistence type="predicted"/>
<reference evidence="2" key="1">
    <citation type="journal article" date="2020" name="Sci. Rep.">
        <title>Chromosome-scale genome assembly for the duckweed Spirodela intermedia, integrating cytogenetic maps, PacBio and Oxford Nanopore libraries.</title>
        <authorList>
            <person name="Hoang P.T.N."/>
            <person name="Fiebig A."/>
            <person name="Novak P."/>
            <person name="Macas J."/>
            <person name="Cao H.X."/>
            <person name="Stepanenko A."/>
            <person name="Chen G."/>
            <person name="Borisjuk N."/>
            <person name="Scholz U."/>
            <person name="Schubert I."/>
        </authorList>
    </citation>
    <scope>NUCLEOTIDE SEQUENCE [LARGE SCALE GENOMIC DNA]</scope>
</reference>
<keyword evidence="2" id="KW-1185">Reference proteome</keyword>
<dbReference type="Proteomes" id="UP001189122">
    <property type="component" value="Unassembled WGS sequence"/>
</dbReference>
<gene>
    <name evidence="1" type="ORF">SI7747_UN020565</name>
</gene>
<name>A0ABN7E8L0_SPIIN</name>
<protein>
    <submittedName>
        <fullName evidence="1">Uncharacterized protein</fullName>
    </submittedName>
</protein>
<organism evidence="1 2">
    <name type="scientific">Spirodela intermedia</name>
    <name type="common">Intermediate duckweed</name>
    <dbReference type="NCBI Taxonomy" id="51605"/>
    <lineage>
        <taxon>Eukaryota</taxon>
        <taxon>Viridiplantae</taxon>
        <taxon>Streptophyta</taxon>
        <taxon>Embryophyta</taxon>
        <taxon>Tracheophyta</taxon>
        <taxon>Spermatophyta</taxon>
        <taxon>Magnoliopsida</taxon>
        <taxon>Liliopsida</taxon>
        <taxon>Araceae</taxon>
        <taxon>Lemnoideae</taxon>
        <taxon>Spirodela</taxon>
    </lineage>
</organism>
<evidence type="ECO:0000313" key="1">
    <source>
        <dbReference type="EMBL" id="CAA6674207.1"/>
    </source>
</evidence>
<accession>A0ABN7E8L0</accession>
<evidence type="ECO:0000313" key="2">
    <source>
        <dbReference type="Proteomes" id="UP001189122"/>
    </source>
</evidence>
<dbReference type="EMBL" id="CACRZD030000089">
    <property type="protein sequence ID" value="CAA6674207.1"/>
    <property type="molecule type" value="Genomic_DNA"/>
</dbReference>
<comment type="caution">
    <text evidence="1">The sequence shown here is derived from an EMBL/GenBank/DDBJ whole genome shotgun (WGS) entry which is preliminary data.</text>
</comment>
<sequence length="105" mass="12223">MKWVVESSLTAVTQRSRKTATLRLSGDCHLTKRSWMEEVATRLPADRPLPDDSLFIDQSEMIYLMDLRSFYRHYPSPPTMTLVVTIEPIDWMIRTSDMRITGPAY</sequence>